<dbReference type="Proteomes" id="UP000479526">
    <property type="component" value="Unassembled WGS sequence"/>
</dbReference>
<gene>
    <name evidence="1" type="ORF">GT755_05575</name>
</gene>
<comment type="caution">
    <text evidence="1">The sequence shown here is derived from an EMBL/GenBank/DDBJ whole genome shotgun (WGS) entry which is preliminary data.</text>
</comment>
<name>A0A7C9NYX4_9ACTN</name>
<protein>
    <submittedName>
        <fullName evidence="1">Uncharacterized protein</fullName>
    </submittedName>
</protein>
<proteinExistence type="predicted"/>
<dbReference type="RefSeq" id="WP_161478566.1">
    <property type="nucleotide sequence ID" value="NZ_WXEW01000001.1"/>
</dbReference>
<evidence type="ECO:0000313" key="2">
    <source>
        <dbReference type="Proteomes" id="UP000479526"/>
    </source>
</evidence>
<reference evidence="1 2" key="1">
    <citation type="submission" date="2020-01" db="EMBL/GenBank/DDBJ databases">
        <title>Herbidospora sp. NEAU-GS84 nov., a novel actinomycete isolated from soil.</title>
        <authorList>
            <person name="Han L."/>
        </authorList>
    </citation>
    <scope>NUCLEOTIDE SEQUENCE [LARGE SCALE GENOMIC DNA]</scope>
    <source>
        <strain evidence="1 2">NEAU-GS84</strain>
    </source>
</reference>
<keyword evidence="2" id="KW-1185">Reference proteome</keyword>
<sequence length="1540" mass="168132">MSGDVVGRALDLWAGGDFAAFVAADGGDRLPPGFAREFADRLAEAVAARGDGDAARAVLQTARSLPLRTPGVAVKLHAQQNTIAARQGDMATLLFGALPLDVRGVLMRCALPTRFEAGVYDAVLRGDGPDLAEMVAGGWLTMVSGRYRLNPALRETAWARWWIDEAWTGLYSVPHALRRTAKTIGDRIGDDLERLRLLVLADPDQAIAFFWTLFERADARFDLVACQDLLDVLAADDLIGISSHVADSRSAYQARLTARTTWATEYRQTGRYLRRPDLEAPLTGDARVIHLHAAGGMGKTMLLRWFIARHCLAQWPHVPCARVDLDDVDPVNAVRHPWLVLLEIAAQLSPQVRGEPFADLLRDHGRYRRVLSRTAVPDTALLSEAAAGAHGDDVTSRFFATRLPDHVIVFDTLEELVLRPAADPRPFVETLARLSGRLVLSGRYDLRDRLPGFADAFPGAVGLEVPPFSDDLATAYLTGRRGITRPDLVEAMVRRADGLPFALAMYGDLAEANPALSAREVDEAREPALLYCLERILERIPDDRLRWLLRYAVVPRQLDAEFVAEVLWPHLEAGLRDERLLDDPAADERPDRRTKIFLPGPPPPEVSALWDELVGYAGATSWVQATGDGRLVLHENLRDPVRDLLRAQPVLTVLHEAAQAHYLARGRPAEAAYHAFQARGKAALRTWRGLVEEAWRSGRADLAGELADDLLIYATDDEVRYAAHVEQARAAIEAARRDREPGASGAHWNRAERALAAAGRLGEPSAMHQALTAAVLQARDRDEEAQAVLDAATPAAEEWDEDVAAEAELVRAGSRDAETVEQVYESARRRRDLPTVMVAARRLGLSSEKLGAPTAAVAHYLRESGDLPELARFLLRRGRPESALSALDGGGRTGAVDARLATAEALLALRRPTAALESLTGEVGVAPTLVRSRAMGDLVEYEGALTALADARRAATLPSERAALDREIARIHLHVGGDAGAAEQALGDHLDGVLDPDPLWVDLLLARGRREGAAATARRMALGSSDPVARVKAAVWRLRTGLPDQRALVLAVEEIPVLEVRLTALSELRACALPVDLSESVLDPWLAERSGWAPGDRAGLDLIAVEVARLAGRAEEATVLLDEAVSWLARHDDVVWLDWIRARDRLGPATVGEPEPGEISGGSDLRGTFLVELARRRMSLDPERAASRLDQAGRLMGERPMYWHGLLWQARAELAAARGEPDEHFRRLAEDVWRQLGRRTGSAEPGPEDEIVLVLDDSAPGDTETWVAPRARSVLGSQVLPRLEVRLAETSQPVDVRLTGVRGPGESPWELLGFDGLPMGLHPRIRCVYRTPGDLVAPEGPPSPRPRLVEILQPDPALAARGFGVPGSLRVGEAYRSRDVGVTGPEDQQFAVLHVAGVMDVSLDAPALSFLGDDAPAEPETLLRRLFRRREAPPLVVLDILAPANRAEFHRQLLLRNRFAQELVRARFPVTVLAVGPAPGLTRSVAVTDVASCVAEGSTVPQLWRRLQSHETASEYDIYAFTATALFSNVRPADMPRFGR</sequence>
<accession>A0A7C9NYX4</accession>
<evidence type="ECO:0000313" key="1">
    <source>
        <dbReference type="EMBL" id="NAS21157.1"/>
    </source>
</evidence>
<dbReference type="EMBL" id="WXEW01000001">
    <property type="protein sequence ID" value="NAS21157.1"/>
    <property type="molecule type" value="Genomic_DNA"/>
</dbReference>
<organism evidence="1 2">
    <name type="scientific">Herbidospora solisilvae</name>
    <dbReference type="NCBI Taxonomy" id="2696284"/>
    <lineage>
        <taxon>Bacteria</taxon>
        <taxon>Bacillati</taxon>
        <taxon>Actinomycetota</taxon>
        <taxon>Actinomycetes</taxon>
        <taxon>Streptosporangiales</taxon>
        <taxon>Streptosporangiaceae</taxon>
        <taxon>Herbidospora</taxon>
    </lineage>
</organism>